<evidence type="ECO:0000256" key="1">
    <source>
        <dbReference type="SAM" id="Coils"/>
    </source>
</evidence>
<organism evidence="2 3">
    <name type="scientific">Lithocarpus litseifolius</name>
    <dbReference type="NCBI Taxonomy" id="425828"/>
    <lineage>
        <taxon>Eukaryota</taxon>
        <taxon>Viridiplantae</taxon>
        <taxon>Streptophyta</taxon>
        <taxon>Embryophyta</taxon>
        <taxon>Tracheophyta</taxon>
        <taxon>Spermatophyta</taxon>
        <taxon>Magnoliopsida</taxon>
        <taxon>eudicotyledons</taxon>
        <taxon>Gunneridae</taxon>
        <taxon>Pentapetalae</taxon>
        <taxon>rosids</taxon>
        <taxon>fabids</taxon>
        <taxon>Fagales</taxon>
        <taxon>Fagaceae</taxon>
        <taxon>Lithocarpus</taxon>
    </lineage>
</organism>
<comment type="caution">
    <text evidence="2">The sequence shown here is derived from an EMBL/GenBank/DDBJ whole genome shotgun (WGS) entry which is preliminary data.</text>
</comment>
<accession>A0AAW2C8D7</accession>
<dbReference type="Proteomes" id="UP001459277">
    <property type="component" value="Unassembled WGS sequence"/>
</dbReference>
<gene>
    <name evidence="2" type="ORF">SO802_022872</name>
</gene>
<keyword evidence="1" id="KW-0175">Coiled coil</keyword>
<dbReference type="EMBL" id="JAZDWU010000008">
    <property type="protein sequence ID" value="KAK9993169.1"/>
    <property type="molecule type" value="Genomic_DNA"/>
</dbReference>
<reference evidence="2 3" key="1">
    <citation type="submission" date="2024-01" db="EMBL/GenBank/DDBJ databases">
        <title>A telomere-to-telomere, gap-free genome of sweet tea (Lithocarpus litseifolius).</title>
        <authorList>
            <person name="Zhou J."/>
        </authorList>
    </citation>
    <scope>NUCLEOTIDE SEQUENCE [LARGE SCALE GENOMIC DNA]</scope>
    <source>
        <strain evidence="2">Zhou-2022a</strain>
        <tissue evidence="2">Leaf</tissue>
    </source>
</reference>
<evidence type="ECO:0000313" key="3">
    <source>
        <dbReference type="Proteomes" id="UP001459277"/>
    </source>
</evidence>
<protein>
    <submittedName>
        <fullName evidence="2">Uncharacterized protein</fullName>
    </submittedName>
</protein>
<name>A0AAW2C8D7_9ROSI</name>
<evidence type="ECO:0000313" key="2">
    <source>
        <dbReference type="EMBL" id="KAK9993169.1"/>
    </source>
</evidence>
<keyword evidence="3" id="KW-1185">Reference proteome</keyword>
<sequence length="87" mass="10250">MKAERQSYKTESFGAYVSDPKSSAKLQAKQTNCTSLEQRLEEQRREFEARFKALEFELARLRDGRTTDKTEEVFQASTERGRPDRIW</sequence>
<feature type="coiled-coil region" evidence="1">
    <location>
        <begin position="26"/>
        <end position="57"/>
    </location>
</feature>
<dbReference type="AlphaFoldDB" id="A0AAW2C8D7"/>
<proteinExistence type="predicted"/>